<feature type="compositionally biased region" description="Low complexity" evidence="1">
    <location>
        <begin position="257"/>
        <end position="271"/>
    </location>
</feature>
<evidence type="ECO:0000313" key="3">
    <source>
        <dbReference type="Proteomes" id="UP001417504"/>
    </source>
</evidence>
<dbReference type="PANTHER" id="PTHR33649">
    <property type="entry name" value="PAR1 PROTEIN"/>
    <property type="match status" value="1"/>
</dbReference>
<proteinExistence type="predicted"/>
<dbReference type="Pfam" id="PF06521">
    <property type="entry name" value="PAR1"/>
    <property type="match status" value="1"/>
</dbReference>
<reference evidence="2 3" key="1">
    <citation type="submission" date="2024-01" db="EMBL/GenBank/DDBJ databases">
        <title>Genome assemblies of Stephania.</title>
        <authorList>
            <person name="Yang L."/>
        </authorList>
    </citation>
    <scope>NUCLEOTIDE SEQUENCE [LARGE SCALE GENOMIC DNA]</scope>
    <source>
        <strain evidence="2">QJT</strain>
        <tissue evidence="2">Leaf</tissue>
    </source>
</reference>
<evidence type="ECO:0000313" key="2">
    <source>
        <dbReference type="EMBL" id="KAK9144371.1"/>
    </source>
</evidence>
<comment type="caution">
    <text evidence="2">The sequence shown here is derived from an EMBL/GenBank/DDBJ whole genome shotgun (WGS) entry which is preliminary data.</text>
</comment>
<accession>A0AAP0PKS3</accession>
<dbReference type="AlphaFoldDB" id="A0AAP0PKS3"/>
<keyword evidence="3" id="KW-1185">Reference proteome</keyword>
<feature type="region of interest" description="Disordered" evidence="1">
    <location>
        <begin position="179"/>
        <end position="274"/>
    </location>
</feature>
<sequence>MIGMCGYVVDLRRSPGHPRIGTWLLLGACDGRVAAQFEFEDIRHVNGTGKRGISCENLPADYCAFAISSEGMRCVLGKYYAYDYVEGRRVTKFVCRSSGVFVPNMLNWVETHKCIKACGVERHSIGMTYSELLWQPKFMKRLCCHSCYYECPNIVDLFFNLALGEGQYLPRLCRRHRGKHEPVQGSSTTRPGASPIEAPMAPTLTPPAESPIMIEDPSPVKEEPYYATPPGGGLGTPSTAPSPIFLEEPYFSPPQPTSCTSSTSPTIAPTPIYVGEPYYPPISAP</sequence>
<dbReference type="Proteomes" id="UP001417504">
    <property type="component" value="Unassembled WGS sequence"/>
</dbReference>
<protein>
    <submittedName>
        <fullName evidence="2">Uncharacterized protein</fullName>
    </submittedName>
</protein>
<dbReference type="PANTHER" id="PTHR33649:SF4">
    <property type="entry name" value="PAR1 PROTEIN"/>
    <property type="match status" value="1"/>
</dbReference>
<dbReference type="InterPro" id="IPR009489">
    <property type="entry name" value="PAR1"/>
</dbReference>
<gene>
    <name evidence="2" type="ORF">Sjap_004274</name>
</gene>
<name>A0AAP0PKS3_9MAGN</name>
<evidence type="ECO:0000256" key="1">
    <source>
        <dbReference type="SAM" id="MobiDB-lite"/>
    </source>
</evidence>
<dbReference type="EMBL" id="JBBNAE010000002">
    <property type="protein sequence ID" value="KAK9144371.1"/>
    <property type="molecule type" value="Genomic_DNA"/>
</dbReference>
<organism evidence="2 3">
    <name type="scientific">Stephania japonica</name>
    <dbReference type="NCBI Taxonomy" id="461633"/>
    <lineage>
        <taxon>Eukaryota</taxon>
        <taxon>Viridiplantae</taxon>
        <taxon>Streptophyta</taxon>
        <taxon>Embryophyta</taxon>
        <taxon>Tracheophyta</taxon>
        <taxon>Spermatophyta</taxon>
        <taxon>Magnoliopsida</taxon>
        <taxon>Ranunculales</taxon>
        <taxon>Menispermaceae</taxon>
        <taxon>Menispermoideae</taxon>
        <taxon>Cissampelideae</taxon>
        <taxon>Stephania</taxon>
    </lineage>
</organism>